<accession>A0ABD5MB11</accession>
<comment type="caution">
    <text evidence="2">The sequence shown here is derived from an EMBL/GenBank/DDBJ whole genome shotgun (WGS) entry which is preliminary data.</text>
</comment>
<name>A0ABD5MB11_9EURY</name>
<reference evidence="2 3" key="1">
    <citation type="submission" date="2024-08" db="EMBL/GenBank/DDBJ databases">
        <title>Halobellus sp. MBLA0158 whole genome sequence.</title>
        <authorList>
            <person name="Hwang C.Y."/>
            <person name="Cho E.-S."/>
            <person name="Seo M.-J."/>
        </authorList>
    </citation>
    <scope>NUCLEOTIDE SEQUENCE [LARGE SCALE GENOMIC DNA]</scope>
    <source>
        <strain evidence="2 3">MBLA0158</strain>
    </source>
</reference>
<feature type="domain" description="DUF7552" evidence="1">
    <location>
        <begin position="6"/>
        <end position="79"/>
    </location>
</feature>
<evidence type="ECO:0000259" key="1">
    <source>
        <dbReference type="Pfam" id="PF24422"/>
    </source>
</evidence>
<organism evidence="2 3">
    <name type="scientific">Halobellus rubicundus</name>
    <dbReference type="NCBI Taxonomy" id="2996466"/>
    <lineage>
        <taxon>Archaea</taxon>
        <taxon>Methanobacteriati</taxon>
        <taxon>Methanobacteriota</taxon>
        <taxon>Stenosarchaea group</taxon>
        <taxon>Halobacteria</taxon>
        <taxon>Halobacteriales</taxon>
        <taxon>Haloferacaceae</taxon>
        <taxon>Halobellus</taxon>
    </lineage>
</organism>
<dbReference type="InterPro" id="IPR055974">
    <property type="entry name" value="DUF7552"/>
</dbReference>
<proteinExistence type="predicted"/>
<gene>
    <name evidence="2" type="ORF">OS889_02415</name>
</gene>
<dbReference type="AlphaFoldDB" id="A0ABD5MB11"/>
<dbReference type="RefSeq" id="WP_372386946.1">
    <property type="nucleotide sequence ID" value="NZ_JBGNYA010000001.1"/>
</dbReference>
<protein>
    <recommendedName>
        <fullName evidence="1">DUF7552 domain-containing protein</fullName>
    </recommendedName>
</protein>
<dbReference type="Proteomes" id="UP001570511">
    <property type="component" value="Unassembled WGS sequence"/>
</dbReference>
<evidence type="ECO:0000313" key="2">
    <source>
        <dbReference type="EMBL" id="MFA1609859.1"/>
    </source>
</evidence>
<sequence length="96" mass="10831">MTPPSLTALSDQIDALASDRGDYVVVCGRTGERPVPIDGRRFASRTRAERAARAAERYRATLRRYDRHLPFYDLIVQEERWPAADATGSRVDEPTP</sequence>
<dbReference type="EMBL" id="JBGNYA010000001">
    <property type="protein sequence ID" value="MFA1609859.1"/>
    <property type="molecule type" value="Genomic_DNA"/>
</dbReference>
<keyword evidence="3" id="KW-1185">Reference proteome</keyword>
<dbReference type="Pfam" id="PF24422">
    <property type="entry name" value="DUF7552"/>
    <property type="match status" value="1"/>
</dbReference>
<evidence type="ECO:0000313" key="3">
    <source>
        <dbReference type="Proteomes" id="UP001570511"/>
    </source>
</evidence>